<sequence>MNSNRATTFHRLSPVFQRGFTLLELMVVVLIIGLGLSVISVAIGRDDVSVVRTETQNFIAKTDFVAEQALLNREILGLFVEPRTVVDSTNNQWCYRWQRFRDNSWQAAHENLGEVCLPLDVQLDLVIEDEPWEYDPELETQPPVLVFYPSGEATLFEMALFPVATSNSAVNDDDIQRIEVDMMGEVRWLNRERELAEQRAGR</sequence>
<evidence type="ECO:0000256" key="2">
    <source>
        <dbReference type="ARBA" id="ARBA00022481"/>
    </source>
</evidence>
<name>A0A928V8D2_9GAMM</name>
<feature type="transmembrane region" description="Helical" evidence="6">
    <location>
        <begin position="21"/>
        <end position="43"/>
    </location>
</feature>
<dbReference type="GO" id="GO:0015628">
    <property type="term" value="P:protein secretion by the type II secretion system"/>
    <property type="evidence" value="ECO:0007669"/>
    <property type="project" value="InterPro"/>
</dbReference>
<dbReference type="PRINTS" id="PR00885">
    <property type="entry name" value="BCTERIALGSPH"/>
</dbReference>
<comment type="subcellular location">
    <subcellularLocation>
        <location evidence="1">Membrane</location>
        <topology evidence="1">Single-pass membrane protein</topology>
    </subcellularLocation>
</comment>
<keyword evidence="2" id="KW-0488">Methylation</keyword>
<comment type="caution">
    <text evidence="7">The sequence shown here is derived from an EMBL/GenBank/DDBJ whole genome shotgun (WGS) entry which is preliminary data.</text>
</comment>
<dbReference type="RefSeq" id="WP_193912021.1">
    <property type="nucleotide sequence ID" value="NZ_PRDL01000001.1"/>
</dbReference>
<evidence type="ECO:0000256" key="6">
    <source>
        <dbReference type="SAM" id="Phobius"/>
    </source>
</evidence>
<evidence type="ECO:0000313" key="8">
    <source>
        <dbReference type="Proteomes" id="UP000652567"/>
    </source>
</evidence>
<keyword evidence="8" id="KW-1185">Reference proteome</keyword>
<gene>
    <name evidence="7" type="ORF">C4F51_17630</name>
</gene>
<keyword evidence="5 6" id="KW-0472">Membrane</keyword>
<dbReference type="AlphaFoldDB" id="A0A928V8D2"/>
<keyword evidence="3 6" id="KW-0812">Transmembrane</keyword>
<dbReference type="GO" id="GO:0016020">
    <property type="term" value="C:membrane"/>
    <property type="evidence" value="ECO:0007669"/>
    <property type="project" value="UniProtKB-SubCell"/>
</dbReference>
<proteinExistence type="predicted"/>
<dbReference type="GO" id="GO:0015627">
    <property type="term" value="C:type II protein secretion system complex"/>
    <property type="evidence" value="ECO:0007669"/>
    <property type="project" value="InterPro"/>
</dbReference>
<dbReference type="EMBL" id="PRDL01000001">
    <property type="protein sequence ID" value="MBE8719000.1"/>
    <property type="molecule type" value="Genomic_DNA"/>
</dbReference>
<evidence type="ECO:0000256" key="5">
    <source>
        <dbReference type="ARBA" id="ARBA00023136"/>
    </source>
</evidence>
<evidence type="ECO:0000313" key="7">
    <source>
        <dbReference type="EMBL" id="MBE8719000.1"/>
    </source>
</evidence>
<dbReference type="InterPro" id="IPR002416">
    <property type="entry name" value="T2SS_protein-GspH"/>
</dbReference>
<dbReference type="InterPro" id="IPR045584">
    <property type="entry name" value="Pilin-like"/>
</dbReference>
<accession>A0A928V8D2</accession>
<dbReference type="SUPFAM" id="SSF54523">
    <property type="entry name" value="Pili subunits"/>
    <property type="match status" value="1"/>
</dbReference>
<dbReference type="InterPro" id="IPR012902">
    <property type="entry name" value="N_methyl_site"/>
</dbReference>
<dbReference type="NCBIfam" id="TIGR02532">
    <property type="entry name" value="IV_pilin_GFxxxE"/>
    <property type="match status" value="1"/>
</dbReference>
<evidence type="ECO:0000256" key="4">
    <source>
        <dbReference type="ARBA" id="ARBA00022989"/>
    </source>
</evidence>
<dbReference type="Proteomes" id="UP000652567">
    <property type="component" value="Unassembled WGS sequence"/>
</dbReference>
<evidence type="ECO:0000256" key="1">
    <source>
        <dbReference type="ARBA" id="ARBA00004167"/>
    </source>
</evidence>
<organism evidence="7 8">
    <name type="scientific">Cellvibrio polysaccharolyticus</name>
    <dbReference type="NCBI Taxonomy" id="2082724"/>
    <lineage>
        <taxon>Bacteria</taxon>
        <taxon>Pseudomonadati</taxon>
        <taxon>Pseudomonadota</taxon>
        <taxon>Gammaproteobacteria</taxon>
        <taxon>Cellvibrionales</taxon>
        <taxon>Cellvibrionaceae</taxon>
        <taxon>Cellvibrio</taxon>
    </lineage>
</organism>
<dbReference type="Gene3D" id="3.55.40.10">
    <property type="entry name" value="minor pseudopilin epsh domain"/>
    <property type="match status" value="1"/>
</dbReference>
<reference evidence="7" key="1">
    <citation type="submission" date="2018-07" db="EMBL/GenBank/DDBJ databases">
        <title>Genome assembly of strain Ka43.</title>
        <authorList>
            <person name="Kukolya J."/>
            <person name="Nagy I."/>
            <person name="Horvath B."/>
            <person name="Toth A."/>
        </authorList>
    </citation>
    <scope>NUCLEOTIDE SEQUENCE</scope>
    <source>
        <strain evidence="7">KB43</strain>
    </source>
</reference>
<evidence type="ECO:0000256" key="3">
    <source>
        <dbReference type="ARBA" id="ARBA00022692"/>
    </source>
</evidence>
<protein>
    <submittedName>
        <fullName evidence="7">Type II secretion system protein</fullName>
    </submittedName>
</protein>
<dbReference type="Pfam" id="PF07963">
    <property type="entry name" value="N_methyl"/>
    <property type="match status" value="1"/>
</dbReference>
<keyword evidence="4 6" id="KW-1133">Transmembrane helix</keyword>